<dbReference type="GO" id="GO:0016020">
    <property type="term" value="C:membrane"/>
    <property type="evidence" value="ECO:0007669"/>
    <property type="project" value="TreeGrafter"/>
</dbReference>
<keyword evidence="2" id="KW-0472">Membrane</keyword>
<sequence length="372" mass="41147">MSSLSSVSPSGSLGALRPTTPRNPGAPQLTASYGALMRTVRDAGLLRRREGFYYAVFGALALALGGIITGMVLLGDSWFQLLMAGALGIVLTQIAFVTHEASHRQIFASGRVNDWVGRILATAVVGISYHWWMHKHTRHHAKPNQKGADPDIEQDTIAFLPEDAAKSGRVFALITRNQGWLFFPLLTLEGINLHARSIASLFERGRVEHRMLELGLIALRLGLYVAVLFWFLPLGMAFAFLGVQLAVFGVYMGASFAPNHKGMPILEADSRLDFLQRQIVTSRNLKGGWWATVLFGGLNHQVEHHLFPNMPRPALSRARDIVREYAQSTGIPYTETGILRSYGIVVQYLNRVGLSARDPFDCPLVNQFRRSA</sequence>
<feature type="transmembrane region" description="Helical" evidence="2">
    <location>
        <begin position="214"/>
        <end position="232"/>
    </location>
</feature>
<name>A0A840X5V1_9MICO</name>
<keyword evidence="2" id="KW-0812">Transmembrane</keyword>
<dbReference type="CDD" id="cd03506">
    <property type="entry name" value="Delta6-FADS-like"/>
    <property type="match status" value="1"/>
</dbReference>
<comment type="caution">
    <text evidence="4">The sequence shown here is derived from an EMBL/GenBank/DDBJ whole genome shotgun (WGS) entry which is preliminary data.</text>
</comment>
<dbReference type="EMBL" id="JACHBS010000001">
    <property type="protein sequence ID" value="MBB5616594.1"/>
    <property type="molecule type" value="Genomic_DNA"/>
</dbReference>
<feature type="transmembrane region" description="Helical" evidence="2">
    <location>
        <begin position="78"/>
        <end position="97"/>
    </location>
</feature>
<keyword evidence="2" id="KW-1133">Transmembrane helix</keyword>
<dbReference type="Proteomes" id="UP000552883">
    <property type="component" value="Unassembled WGS sequence"/>
</dbReference>
<evidence type="ECO:0000256" key="1">
    <source>
        <dbReference type="SAM" id="MobiDB-lite"/>
    </source>
</evidence>
<evidence type="ECO:0000259" key="3">
    <source>
        <dbReference type="Pfam" id="PF00487"/>
    </source>
</evidence>
<dbReference type="AlphaFoldDB" id="A0A840X5V1"/>
<reference evidence="4 5" key="1">
    <citation type="submission" date="2020-08" db="EMBL/GenBank/DDBJ databases">
        <title>Sequencing the genomes of 1000 actinobacteria strains.</title>
        <authorList>
            <person name="Klenk H.-P."/>
        </authorList>
    </citation>
    <scope>NUCLEOTIDE SEQUENCE [LARGE SCALE GENOMIC DNA]</scope>
    <source>
        <strain evidence="4 5">DSM 23889</strain>
    </source>
</reference>
<dbReference type="Pfam" id="PF00487">
    <property type="entry name" value="FA_desaturase"/>
    <property type="match status" value="1"/>
</dbReference>
<organism evidence="4 5">
    <name type="scientific">Microcella frigidaquae</name>
    <dbReference type="NCBI Taxonomy" id="424758"/>
    <lineage>
        <taxon>Bacteria</taxon>
        <taxon>Bacillati</taxon>
        <taxon>Actinomycetota</taxon>
        <taxon>Actinomycetes</taxon>
        <taxon>Micrococcales</taxon>
        <taxon>Microbacteriaceae</taxon>
        <taxon>Microcella</taxon>
    </lineage>
</organism>
<evidence type="ECO:0000313" key="5">
    <source>
        <dbReference type="Proteomes" id="UP000552883"/>
    </source>
</evidence>
<keyword evidence="5" id="KW-1185">Reference proteome</keyword>
<dbReference type="PANTHER" id="PTHR19353:SF19">
    <property type="entry name" value="DELTA(5) FATTY ACID DESATURASE C-RELATED"/>
    <property type="match status" value="1"/>
</dbReference>
<dbReference type="RefSeq" id="WP_424960736.1">
    <property type="nucleotide sequence ID" value="NZ_BAAANZ010000001.1"/>
</dbReference>
<proteinExistence type="predicted"/>
<gene>
    <name evidence="4" type="ORF">BJ959_000090</name>
</gene>
<dbReference type="InterPro" id="IPR005804">
    <property type="entry name" value="FA_desaturase_dom"/>
</dbReference>
<feature type="transmembrane region" description="Helical" evidence="2">
    <location>
        <begin position="51"/>
        <end position="72"/>
    </location>
</feature>
<dbReference type="GO" id="GO:0016717">
    <property type="term" value="F:oxidoreductase activity, acting on paired donors, with oxidation of a pair of donors resulting in the reduction of molecular oxygen to two molecules of water"/>
    <property type="evidence" value="ECO:0007669"/>
    <property type="project" value="TreeGrafter"/>
</dbReference>
<dbReference type="PANTHER" id="PTHR19353">
    <property type="entry name" value="FATTY ACID DESATURASE 2"/>
    <property type="match status" value="1"/>
</dbReference>
<evidence type="ECO:0000313" key="4">
    <source>
        <dbReference type="EMBL" id="MBB5616594.1"/>
    </source>
</evidence>
<dbReference type="GO" id="GO:0008610">
    <property type="term" value="P:lipid biosynthetic process"/>
    <property type="evidence" value="ECO:0007669"/>
    <property type="project" value="UniProtKB-ARBA"/>
</dbReference>
<feature type="compositionally biased region" description="Low complexity" evidence="1">
    <location>
        <begin position="1"/>
        <end position="14"/>
    </location>
</feature>
<evidence type="ECO:0000256" key="2">
    <source>
        <dbReference type="SAM" id="Phobius"/>
    </source>
</evidence>
<feature type="domain" description="Fatty acid desaturase" evidence="3">
    <location>
        <begin position="77"/>
        <end position="336"/>
    </location>
</feature>
<dbReference type="InterPro" id="IPR012171">
    <property type="entry name" value="Fatty_acid_desaturase"/>
</dbReference>
<accession>A0A840X5V1</accession>
<dbReference type="PIRSF" id="PIRSF015921">
    <property type="entry name" value="FA_sphinglp_des"/>
    <property type="match status" value="1"/>
</dbReference>
<protein>
    <submittedName>
        <fullName evidence="4">Fatty acid desaturase</fullName>
    </submittedName>
</protein>
<feature type="region of interest" description="Disordered" evidence="1">
    <location>
        <begin position="1"/>
        <end position="29"/>
    </location>
</feature>